<dbReference type="PIRSF" id="PIRSF000446">
    <property type="entry name" value="Mct"/>
    <property type="match status" value="1"/>
</dbReference>
<feature type="active site" evidence="7">
    <location>
        <position position="86"/>
    </location>
</feature>
<evidence type="ECO:0000256" key="6">
    <source>
        <dbReference type="PIRNR" id="PIRNR000446"/>
    </source>
</evidence>
<dbReference type="Pfam" id="PF00698">
    <property type="entry name" value="Acyl_transf_1"/>
    <property type="match status" value="1"/>
</dbReference>
<dbReference type="InterPro" id="IPR016035">
    <property type="entry name" value="Acyl_Trfase/lysoPLipase"/>
</dbReference>
<dbReference type="PANTHER" id="PTHR42681:SF1">
    <property type="entry name" value="MALONYL-COA-ACYL CARRIER PROTEIN TRANSACYLASE, MITOCHONDRIAL"/>
    <property type="match status" value="1"/>
</dbReference>
<evidence type="ECO:0000256" key="3">
    <source>
        <dbReference type="ARBA" id="ARBA00022679"/>
    </source>
</evidence>
<dbReference type="EMBL" id="CP097331">
    <property type="protein sequence ID" value="URF06902.1"/>
    <property type="molecule type" value="Genomic_DNA"/>
</dbReference>
<dbReference type="InterPro" id="IPR016036">
    <property type="entry name" value="Malonyl_transacylase_ACP-bd"/>
</dbReference>
<dbReference type="SUPFAM" id="SSF55048">
    <property type="entry name" value="Probable ACP-binding domain of malonyl-CoA ACP transacylase"/>
    <property type="match status" value="1"/>
</dbReference>
<dbReference type="GO" id="GO:0005829">
    <property type="term" value="C:cytosol"/>
    <property type="evidence" value="ECO:0007669"/>
    <property type="project" value="TreeGrafter"/>
</dbReference>
<dbReference type="GO" id="GO:0006633">
    <property type="term" value="P:fatty acid biosynthetic process"/>
    <property type="evidence" value="ECO:0007669"/>
    <property type="project" value="TreeGrafter"/>
</dbReference>
<comment type="catalytic activity">
    <reaction evidence="5 6">
        <text>holo-[ACP] + malonyl-CoA = malonyl-[ACP] + CoA</text>
        <dbReference type="Rhea" id="RHEA:41792"/>
        <dbReference type="Rhea" id="RHEA-COMP:9623"/>
        <dbReference type="Rhea" id="RHEA-COMP:9685"/>
        <dbReference type="ChEBI" id="CHEBI:57287"/>
        <dbReference type="ChEBI" id="CHEBI:57384"/>
        <dbReference type="ChEBI" id="CHEBI:64479"/>
        <dbReference type="ChEBI" id="CHEBI:78449"/>
        <dbReference type="EC" id="2.3.1.39"/>
    </reaction>
</comment>
<evidence type="ECO:0000256" key="7">
    <source>
        <dbReference type="PIRSR" id="PIRSR000446-1"/>
    </source>
</evidence>
<name>A0AAE9I3U6_9BURK</name>
<dbReference type="Proteomes" id="UP001056132">
    <property type="component" value="Chromosome 2"/>
</dbReference>
<feature type="domain" description="Malonyl-CoA:ACP transacylase (MAT)" evidence="8">
    <location>
        <begin position="6"/>
        <end position="295"/>
    </location>
</feature>
<reference evidence="10" key="2">
    <citation type="journal article" date="2022" name="Microbiol. Resour. Announc.">
        <title>Genome Sequence of Cupriavidus campinensis Strain G5, a Member of a Bacterial Consortium Capable of Polyethylene Degradation.</title>
        <authorList>
            <person name="Schneider B."/>
            <person name="Pfeiffer F."/>
            <person name="Dyall-Smith M."/>
            <person name="Kunte H.J."/>
        </authorList>
    </citation>
    <scope>NUCLEOTIDE SEQUENCE</scope>
    <source>
        <strain evidence="10">G5</strain>
    </source>
</reference>
<dbReference type="Proteomes" id="UP000318943">
    <property type="component" value="Unassembled WGS sequence"/>
</dbReference>
<dbReference type="InterPro" id="IPR024925">
    <property type="entry name" value="Malonyl_CoA-ACP_transAc"/>
</dbReference>
<dbReference type="SMART" id="SM00827">
    <property type="entry name" value="PKS_AT"/>
    <property type="match status" value="1"/>
</dbReference>
<accession>A0AAE9I3U6</accession>
<evidence type="ECO:0000313" key="12">
    <source>
        <dbReference type="Proteomes" id="UP001056132"/>
    </source>
</evidence>
<dbReference type="EC" id="2.3.1.39" evidence="1 6"/>
<dbReference type="InterPro" id="IPR014043">
    <property type="entry name" value="Acyl_transferase_dom"/>
</dbReference>
<keyword evidence="11" id="KW-1185">Reference proteome</keyword>
<dbReference type="InterPro" id="IPR017554">
    <property type="entry name" value="Malonate_deCOase_MdcHsu"/>
</dbReference>
<gene>
    <name evidence="10" type="primary">mdcH</name>
    <name evidence="9" type="ORF">FGG12_10730</name>
    <name evidence="10" type="ORF">M5D45_27955</name>
</gene>
<dbReference type="AlphaFoldDB" id="A0AAE9I3U6"/>
<dbReference type="NCBIfam" id="TIGR03131">
    <property type="entry name" value="malonate_mdcH"/>
    <property type="match status" value="1"/>
</dbReference>
<organism evidence="10 12">
    <name type="scientific">Cupriavidus campinensis</name>
    <dbReference type="NCBI Taxonomy" id="151783"/>
    <lineage>
        <taxon>Bacteria</taxon>
        <taxon>Pseudomonadati</taxon>
        <taxon>Pseudomonadota</taxon>
        <taxon>Betaproteobacteria</taxon>
        <taxon>Burkholderiales</taxon>
        <taxon>Burkholderiaceae</taxon>
        <taxon>Cupriavidus</taxon>
    </lineage>
</organism>
<dbReference type="InterPro" id="IPR001227">
    <property type="entry name" value="Ac_transferase_dom_sf"/>
</dbReference>
<dbReference type="GO" id="GO:0004314">
    <property type="term" value="F:[acyl-carrier-protein] S-malonyltransferase activity"/>
    <property type="evidence" value="ECO:0007669"/>
    <property type="project" value="UniProtKB-EC"/>
</dbReference>
<evidence type="ECO:0000256" key="1">
    <source>
        <dbReference type="ARBA" id="ARBA00013258"/>
    </source>
</evidence>
<evidence type="ECO:0000313" key="10">
    <source>
        <dbReference type="EMBL" id="URF06902.1"/>
    </source>
</evidence>
<reference evidence="10" key="3">
    <citation type="submission" date="2022-05" db="EMBL/GenBank/DDBJ databases">
        <authorList>
            <person name="Kunte H.-J."/>
        </authorList>
    </citation>
    <scope>NUCLEOTIDE SEQUENCE</scope>
    <source>
        <strain evidence="10">G5</strain>
    </source>
</reference>
<keyword evidence="3 6" id="KW-0808">Transferase</keyword>
<evidence type="ECO:0000256" key="5">
    <source>
        <dbReference type="ARBA" id="ARBA00048462"/>
    </source>
</evidence>
<feature type="active site" evidence="7">
    <location>
        <position position="195"/>
    </location>
</feature>
<dbReference type="KEGG" id="ccam:M5D45_27955"/>
<protein>
    <recommendedName>
        <fullName evidence="2 6">Malonyl CoA-acyl carrier protein transacylase</fullName>
        <ecNumber evidence="1 6">2.3.1.39</ecNumber>
    </recommendedName>
</protein>
<keyword evidence="4 6" id="KW-0012">Acyltransferase</keyword>
<evidence type="ECO:0000313" key="11">
    <source>
        <dbReference type="Proteomes" id="UP000318943"/>
    </source>
</evidence>
<comment type="similarity">
    <text evidence="6">Belongs to the fabD family.</text>
</comment>
<dbReference type="Gene3D" id="3.40.366.10">
    <property type="entry name" value="Malonyl-Coenzyme A Acyl Carrier Protein, domain 2"/>
    <property type="match status" value="1"/>
</dbReference>
<sequence>MSTLLTFPGQGAQRPGMLHGLPDHRAVHETLAQTSDALGHDVLALDTADSLQSTVSVQLCLLAAGVATARALMADGARPEAVAGLSIGAYAAAVVAGALAYDDAVRLVALRGRLMADAYPEGFGMTAILGLEAPALEAIVARVRATGLPVYVANFNAPTQLVIAGADVAMARVAALAQEAGAHGARRVAIAVPSHCPLLDDAAATLAQAFAPVTLRRPTLRLFSASAARELRDPARIAADLAANMALPVRWHETLLLARACGVRLAVEMPPGNVLTRLAGAVLPEAVACAETRADSVRVLMDRASQGD</sequence>
<evidence type="ECO:0000259" key="8">
    <source>
        <dbReference type="SMART" id="SM00827"/>
    </source>
</evidence>
<evidence type="ECO:0000256" key="2">
    <source>
        <dbReference type="ARBA" id="ARBA00018953"/>
    </source>
</evidence>
<dbReference type="RefSeq" id="WP_144197651.1">
    <property type="nucleotide sequence ID" value="NZ_CP097331.1"/>
</dbReference>
<dbReference type="PANTHER" id="PTHR42681">
    <property type="entry name" value="MALONYL-COA-ACYL CARRIER PROTEIN TRANSACYLASE, MITOCHONDRIAL"/>
    <property type="match status" value="1"/>
</dbReference>
<evidence type="ECO:0000256" key="4">
    <source>
        <dbReference type="ARBA" id="ARBA00023315"/>
    </source>
</evidence>
<evidence type="ECO:0000313" key="9">
    <source>
        <dbReference type="EMBL" id="TSP12683.1"/>
    </source>
</evidence>
<reference evidence="9 11" key="1">
    <citation type="submission" date="2019-05" db="EMBL/GenBank/DDBJ databases">
        <title>Whole genome sequence analysis of Cupriavidus campinensis S14E4C strain.</title>
        <authorList>
            <person name="Abbaszade G."/>
            <person name="Szabo A."/>
            <person name="Toumi M."/>
            <person name="Toth E."/>
        </authorList>
    </citation>
    <scope>NUCLEOTIDE SEQUENCE [LARGE SCALE GENOMIC DNA]</scope>
    <source>
        <strain evidence="9 11">S14E4C</strain>
    </source>
</reference>
<proteinExistence type="inferred from homology"/>
<dbReference type="Gene3D" id="3.30.70.250">
    <property type="entry name" value="Malonyl-CoA ACP transacylase, ACP-binding"/>
    <property type="match status" value="1"/>
</dbReference>
<dbReference type="EMBL" id="VCIZ01000005">
    <property type="protein sequence ID" value="TSP12683.1"/>
    <property type="molecule type" value="Genomic_DNA"/>
</dbReference>
<dbReference type="InterPro" id="IPR050858">
    <property type="entry name" value="Mal-CoA-ACP_Trans/PKS_FabD"/>
</dbReference>
<dbReference type="SUPFAM" id="SSF52151">
    <property type="entry name" value="FabD/lysophospholipase-like"/>
    <property type="match status" value="1"/>
</dbReference>